<protein>
    <recommendedName>
        <fullName evidence="3">GIT Spa2 homology (SHD) domain-containing protein</fullName>
    </recommendedName>
</protein>
<dbReference type="OrthoDB" id="5588096at2759"/>
<dbReference type="Pfam" id="PF23742">
    <property type="entry name" value="VBS_C3G9"/>
    <property type="match status" value="1"/>
</dbReference>
<keyword evidence="5" id="KW-1185">Reference proteome</keyword>
<feature type="region of interest" description="Disordered" evidence="2">
    <location>
        <begin position="158"/>
        <end position="205"/>
    </location>
</feature>
<dbReference type="InterPro" id="IPR056439">
    <property type="entry name" value="VBS_C3G9"/>
</dbReference>
<feature type="domain" description="GIT Spa2 homology (SHD)" evidence="3">
    <location>
        <begin position="135"/>
        <end position="165"/>
    </location>
</feature>
<keyword evidence="1" id="KW-0677">Repeat</keyword>
<dbReference type="PANTHER" id="PTHR21601">
    <property type="entry name" value="SPA2 PROTEIN"/>
    <property type="match status" value="1"/>
</dbReference>
<reference evidence="4 5" key="1">
    <citation type="journal article" date="2018" name="New Phytol.">
        <title>Comparative genomics and transcriptomics depict ericoid mycorrhizal fungi as versatile saprotrophs and plant mutualists.</title>
        <authorList>
            <person name="Martino E."/>
            <person name="Morin E."/>
            <person name="Grelet G.A."/>
            <person name="Kuo A."/>
            <person name="Kohler A."/>
            <person name="Daghino S."/>
            <person name="Barry K.W."/>
            <person name="Cichocki N."/>
            <person name="Clum A."/>
            <person name="Dockter R.B."/>
            <person name="Hainaut M."/>
            <person name="Kuo R.C."/>
            <person name="LaButti K."/>
            <person name="Lindahl B.D."/>
            <person name="Lindquist E.A."/>
            <person name="Lipzen A."/>
            <person name="Khouja H.R."/>
            <person name="Magnuson J."/>
            <person name="Murat C."/>
            <person name="Ohm R.A."/>
            <person name="Singer S.W."/>
            <person name="Spatafora J.W."/>
            <person name="Wang M."/>
            <person name="Veneault-Fourrey C."/>
            <person name="Henrissat B."/>
            <person name="Grigoriev I.V."/>
            <person name="Martin F.M."/>
            <person name="Perotto S."/>
        </authorList>
    </citation>
    <scope>NUCLEOTIDE SEQUENCE [LARGE SCALE GENOMIC DNA]</scope>
    <source>
        <strain evidence="4 5">ATCC 22711</strain>
    </source>
</reference>
<dbReference type="InterPro" id="IPR039892">
    <property type="entry name" value="Spa2/Sph1"/>
</dbReference>
<feature type="compositionally biased region" description="Pro residues" evidence="2">
    <location>
        <begin position="167"/>
        <end position="183"/>
    </location>
</feature>
<dbReference type="GO" id="GO:0005078">
    <property type="term" value="F:MAP-kinase scaffold activity"/>
    <property type="evidence" value="ECO:0007669"/>
    <property type="project" value="TreeGrafter"/>
</dbReference>
<gene>
    <name evidence="4" type="ORF">M430DRAFT_188872</name>
</gene>
<evidence type="ECO:0000259" key="3">
    <source>
        <dbReference type="SMART" id="SM00555"/>
    </source>
</evidence>
<feature type="compositionally biased region" description="Basic and acidic residues" evidence="2">
    <location>
        <begin position="479"/>
        <end position="499"/>
    </location>
</feature>
<dbReference type="GeneID" id="36572054"/>
<feature type="compositionally biased region" description="Basic and acidic residues" evidence="2">
    <location>
        <begin position="123"/>
        <end position="140"/>
    </location>
</feature>
<organism evidence="4 5">
    <name type="scientific">Amorphotheca resinae ATCC 22711</name>
    <dbReference type="NCBI Taxonomy" id="857342"/>
    <lineage>
        <taxon>Eukaryota</taxon>
        <taxon>Fungi</taxon>
        <taxon>Dikarya</taxon>
        <taxon>Ascomycota</taxon>
        <taxon>Pezizomycotina</taxon>
        <taxon>Leotiomycetes</taxon>
        <taxon>Helotiales</taxon>
        <taxon>Amorphothecaceae</taxon>
        <taxon>Amorphotheca</taxon>
    </lineage>
</organism>
<feature type="region of interest" description="Disordered" evidence="2">
    <location>
        <begin position="388"/>
        <end position="420"/>
    </location>
</feature>
<feature type="region of interest" description="Disordered" evidence="2">
    <location>
        <begin position="701"/>
        <end position="788"/>
    </location>
</feature>
<feature type="compositionally biased region" description="Polar residues" evidence="2">
    <location>
        <begin position="80"/>
        <end position="95"/>
    </location>
</feature>
<evidence type="ECO:0000313" key="5">
    <source>
        <dbReference type="Proteomes" id="UP000241818"/>
    </source>
</evidence>
<name>A0A2T3AR66_AMORE</name>
<dbReference type="Pfam" id="PF08518">
    <property type="entry name" value="GIT_SHD"/>
    <property type="match status" value="2"/>
</dbReference>
<dbReference type="InterPro" id="IPR022018">
    <property type="entry name" value="GIT1_C"/>
</dbReference>
<dbReference type="InParanoid" id="A0A2T3AR66"/>
<dbReference type="SMART" id="SM00555">
    <property type="entry name" value="GIT"/>
    <property type="match status" value="2"/>
</dbReference>
<feature type="region of interest" description="Disordered" evidence="2">
    <location>
        <begin position="464"/>
        <end position="499"/>
    </location>
</feature>
<feature type="region of interest" description="Disordered" evidence="2">
    <location>
        <begin position="227"/>
        <end position="368"/>
    </location>
</feature>
<feature type="region of interest" description="Disordered" evidence="2">
    <location>
        <begin position="1"/>
        <end position="103"/>
    </location>
</feature>
<dbReference type="PANTHER" id="PTHR21601:SF0">
    <property type="entry name" value="PROTEIN SPA2-RELATED"/>
    <property type="match status" value="1"/>
</dbReference>
<accession>A0A2T3AR66</accession>
<feature type="compositionally biased region" description="Polar residues" evidence="2">
    <location>
        <begin position="22"/>
        <end position="56"/>
    </location>
</feature>
<evidence type="ECO:0000256" key="2">
    <source>
        <dbReference type="SAM" id="MobiDB-lite"/>
    </source>
</evidence>
<dbReference type="GO" id="GO:1902716">
    <property type="term" value="C:cell cortex of growing cell tip"/>
    <property type="evidence" value="ECO:0007669"/>
    <property type="project" value="TreeGrafter"/>
</dbReference>
<dbReference type="Proteomes" id="UP000241818">
    <property type="component" value="Unassembled WGS sequence"/>
</dbReference>
<dbReference type="GO" id="GO:0005826">
    <property type="term" value="C:actomyosin contractile ring"/>
    <property type="evidence" value="ECO:0007669"/>
    <property type="project" value="TreeGrafter"/>
</dbReference>
<sequence>MNGRNGPLSPVSVGGSEWSGISKYSNPDSDPSYSFPPNNRGQLASPPISSGSNSIMNGAVFPPRGSSTGSPGGPSPPSSIARSSVGTGMYPQSESGRSRKDEQFEGILSEHYVALKRYLAASLRDEKGNPRPNRARDKLLRLSPVQFQELSTDVFDELLRRQQSGRGPPPNPNIPNGGPPPYLLPKESFHPKRNQARQKLATLPPPRFRDLATDVFYELERRFPRFAGGDISRMGSPASMRGPPSRMGTPADGSRGPNRMRRPSDASSIAGYSIRSESRNGPRNGSLLNGGLGIPPSPGLPPNDFGRPTPKTFQSNTIVPNKSTMVEDDETGGEDNDDDDDGDAFGLESAARNRESKKSTGSAEADKKLIEEYQAQVAELRERLDAMEDNVKQKDDELNQVLDGERNRATAADEEKKEWSSLRQELETKLADAQSLNESLQSELERLRSSQANTERELRAQIEELRVSGSRDMNQGDSDLQRENEELRSELEEQRQVTEEVRREAQEFLREMRMLSERSGSAIEREEQLSNTITRLEEEVRDWRNRYARTKTQLRGLRANSIGLTIQQEAGKYTKDSGFTREDGLVKDVHVTKFQISIDELLRTARSDDPSRVIEFMKAVVVNVRRITQDLDEAPPSNGELAQQQAKLKSRVSATANNLITASKNFAAANGLSPVSLLDAAASHLTSAVVELVRTVKIRPTPAGELEDDDDGNLEPADTTGFFPVREPRQENAPPPFLGLRNGHTSADSSMYSPVNSPRESTNLRPRSAAKDSWAGRRSLSKGSPLGNGAVYMNGNSKNVPAAPMGVGFGIRSQDSDVEELKIYLEDQTALLVQNIQSLVSSIRSEAGFQAISSQITAIADVVGNVVSSTENAMSATGNGAMRAQEEPILKKLSGCRARLIEAEGKGRALAEEGGQDEEAERAWKVWNQSLPPIAFEIARDTKELVMKIDIIDGDHGQGAGGDDDFS</sequence>
<dbReference type="EMBL" id="KZ679018">
    <property type="protein sequence ID" value="PSS08750.1"/>
    <property type="molecule type" value="Genomic_DNA"/>
</dbReference>
<feature type="compositionally biased region" description="Polar residues" evidence="2">
    <location>
        <begin position="311"/>
        <end position="324"/>
    </location>
</feature>
<feature type="compositionally biased region" description="Polar residues" evidence="2">
    <location>
        <begin position="743"/>
        <end position="765"/>
    </location>
</feature>
<feature type="compositionally biased region" description="Basic and acidic residues" evidence="2">
    <location>
        <begin position="351"/>
        <end position="368"/>
    </location>
</feature>
<dbReference type="STRING" id="857342.A0A2T3AR66"/>
<dbReference type="Pfam" id="PF12205">
    <property type="entry name" value="GIT1_C"/>
    <property type="match status" value="1"/>
</dbReference>
<dbReference type="InterPro" id="IPR013724">
    <property type="entry name" value="GIT_SHD"/>
</dbReference>
<feature type="region of interest" description="Disordered" evidence="2">
    <location>
        <begin position="121"/>
        <end position="140"/>
    </location>
</feature>
<evidence type="ECO:0000313" key="4">
    <source>
        <dbReference type="EMBL" id="PSS08750.1"/>
    </source>
</evidence>
<feature type="domain" description="GIT Spa2 homology (SHD)" evidence="3">
    <location>
        <begin position="196"/>
        <end position="226"/>
    </location>
</feature>
<dbReference type="RefSeq" id="XP_024717148.1">
    <property type="nucleotide sequence ID" value="XM_024863973.1"/>
</dbReference>
<proteinExistence type="predicted"/>
<feature type="compositionally biased region" description="Acidic residues" evidence="2">
    <location>
        <begin position="326"/>
        <end position="343"/>
    </location>
</feature>
<evidence type="ECO:0000256" key="1">
    <source>
        <dbReference type="ARBA" id="ARBA00022737"/>
    </source>
</evidence>
<dbReference type="AlphaFoldDB" id="A0A2T3AR66"/>